<dbReference type="EMBL" id="SDIL01000144">
    <property type="protein sequence ID" value="RXK35316.1"/>
    <property type="molecule type" value="Genomic_DNA"/>
</dbReference>
<protein>
    <recommendedName>
        <fullName evidence="5">Zn(2)-C6 fungal-type domain-containing protein</fullName>
    </recommendedName>
</protein>
<dbReference type="PANTHER" id="PTHR31668">
    <property type="entry name" value="GLUCOSE TRANSPORT TRANSCRIPTION REGULATOR RGT1-RELATED-RELATED"/>
    <property type="match status" value="1"/>
</dbReference>
<feature type="region of interest" description="Disordered" evidence="2">
    <location>
        <begin position="66"/>
        <end position="123"/>
    </location>
</feature>
<name>A0A4Q1BC07_TREME</name>
<dbReference type="InParanoid" id="A0A4Q1BC07"/>
<evidence type="ECO:0008006" key="5">
    <source>
        <dbReference type="Google" id="ProtNLM"/>
    </source>
</evidence>
<feature type="compositionally biased region" description="Polar residues" evidence="2">
    <location>
        <begin position="752"/>
        <end position="764"/>
    </location>
</feature>
<proteinExistence type="predicted"/>
<evidence type="ECO:0000313" key="4">
    <source>
        <dbReference type="Proteomes" id="UP000289152"/>
    </source>
</evidence>
<feature type="compositionally biased region" description="Low complexity" evidence="2">
    <location>
        <begin position="844"/>
        <end position="868"/>
    </location>
</feature>
<dbReference type="AlphaFoldDB" id="A0A4Q1BC07"/>
<feature type="compositionally biased region" description="Polar residues" evidence="2">
    <location>
        <begin position="80"/>
        <end position="101"/>
    </location>
</feature>
<feature type="compositionally biased region" description="Basic residues" evidence="2">
    <location>
        <begin position="792"/>
        <end position="814"/>
    </location>
</feature>
<evidence type="ECO:0000256" key="1">
    <source>
        <dbReference type="ARBA" id="ARBA00023242"/>
    </source>
</evidence>
<accession>A0A4Q1BC07</accession>
<dbReference type="SUPFAM" id="SSF57701">
    <property type="entry name" value="Zn2/Cys6 DNA-binding domain"/>
    <property type="match status" value="1"/>
</dbReference>
<feature type="compositionally biased region" description="Low complexity" evidence="2">
    <location>
        <begin position="726"/>
        <end position="738"/>
    </location>
</feature>
<dbReference type="Gene3D" id="4.10.240.10">
    <property type="entry name" value="Zn(2)-C6 fungal-type DNA-binding domain"/>
    <property type="match status" value="1"/>
</dbReference>
<dbReference type="STRING" id="5217.A0A4Q1BC07"/>
<feature type="region of interest" description="Disordered" evidence="2">
    <location>
        <begin position="722"/>
        <end position="917"/>
    </location>
</feature>
<evidence type="ECO:0000256" key="2">
    <source>
        <dbReference type="SAM" id="MobiDB-lite"/>
    </source>
</evidence>
<sequence length="917" mass="100931">MSTPQMSEPRAKRTHARRSCELCKVRKTRCELPDLDVISSSSPLPSDKSCHRCRVLALPCVVDDTAKKSRKRGRDDMDTIPTSSSMPATLAQVASSSTPNSPKRKGKPRARVSSPGPSRLTTTIIDPNLDIIHSFDPLSSPDDVEKEQQQHIIRPTQSVEKSLKYHGRPLELASAMLQSAYSRGRPVPCVGDMNGDVDLIKLVNQDMRNLLKPGVAQLQIFHPYLDNLDDIFGNYKAVQFKTWPPIPVGLTLALVLYLSSLTLAPDTDITQLRSVLTPYISAHRDYIMVHLSSSFQTIQALELLSLHAPFGVLPLELVDPASLGVARGQVLVATHISQLVGFHPLMQTIMQSGMSGLFSVVDTWLWLGLCIAEAAVRLEDETPKVPDNLAEAREIVDSFFDDELELWQSGFADGEIIKTIGKLTVCDRLSRVSEVFNSIIRLRGYLETAVEDSNFDPVTAITDEFKHSISRLEALDERHDAIIALVPEGSRNLLAGWLSYRNIRRRYDSTKIYVTGLRFLTATGYLPGHPSAFPNLPTDLPPSAKVPYAVGRASNPADTMPFILSPGPGSQALWQWGVHRGDTAEQVLVAFLSIGSLVIPSPTSRGDLIPLHDVISIAVDCAKVLMEMQAGSILIHKHTGRLHKAFRVPQWVFSMRQVAQVMAAIATLSPINDELSRLHSLAGGCSSLIGSMVRIADGWTRSLESEAALVAISESEVNTQYISDPTTTTNSNSNSNSSVQPVLSDPKITQDLIPTQQQNSVRTRQSPDSSDQSQPPQNGLPLSTSNPTSVHNHNHTHNHSHNHSHGSTHGHGHNHQQYMDSSDRWMASDHTRFSSDHSRTSSHPTEPTQPGQSSSQTQSSQPGQIPGQGQQGGYLDQMLSDMFTYAYGYPNTQQRPTLEQNTQDREGEFEEGWRAPI</sequence>
<dbReference type="VEuPathDB" id="FungiDB:TREMEDRAFT_73361"/>
<reference evidence="3 4" key="1">
    <citation type="submission" date="2016-06" db="EMBL/GenBank/DDBJ databases">
        <title>Evolution of pathogenesis and genome organization in the Tremellales.</title>
        <authorList>
            <person name="Cuomo C."/>
            <person name="Litvintseva A."/>
            <person name="Heitman J."/>
            <person name="Chen Y."/>
            <person name="Sun S."/>
            <person name="Springer D."/>
            <person name="Dromer F."/>
            <person name="Young S."/>
            <person name="Zeng Q."/>
            <person name="Chapman S."/>
            <person name="Gujja S."/>
            <person name="Saif S."/>
            <person name="Birren B."/>
        </authorList>
    </citation>
    <scope>NUCLEOTIDE SEQUENCE [LARGE SCALE GENOMIC DNA]</scope>
    <source>
        <strain evidence="3 4">ATCC 28783</strain>
    </source>
</reference>
<comment type="caution">
    <text evidence="3">The sequence shown here is derived from an EMBL/GenBank/DDBJ whole genome shotgun (WGS) entry which is preliminary data.</text>
</comment>
<dbReference type="GO" id="GO:0008270">
    <property type="term" value="F:zinc ion binding"/>
    <property type="evidence" value="ECO:0007669"/>
    <property type="project" value="InterPro"/>
</dbReference>
<gene>
    <name evidence="3" type="ORF">M231_07419</name>
</gene>
<dbReference type="GO" id="GO:0000981">
    <property type="term" value="F:DNA-binding transcription factor activity, RNA polymerase II-specific"/>
    <property type="evidence" value="ECO:0007669"/>
    <property type="project" value="InterPro"/>
</dbReference>
<organism evidence="3 4">
    <name type="scientific">Tremella mesenterica</name>
    <name type="common">Jelly fungus</name>
    <dbReference type="NCBI Taxonomy" id="5217"/>
    <lineage>
        <taxon>Eukaryota</taxon>
        <taxon>Fungi</taxon>
        <taxon>Dikarya</taxon>
        <taxon>Basidiomycota</taxon>
        <taxon>Agaricomycotina</taxon>
        <taxon>Tremellomycetes</taxon>
        <taxon>Tremellales</taxon>
        <taxon>Tremellaceae</taxon>
        <taxon>Tremella</taxon>
    </lineage>
</organism>
<dbReference type="OrthoDB" id="2595934at2759"/>
<dbReference type="InterPro" id="IPR050797">
    <property type="entry name" value="Carb_Metab_Trans_Reg"/>
</dbReference>
<feature type="compositionally biased region" description="Low complexity" evidence="2">
    <location>
        <begin position="766"/>
        <end position="791"/>
    </location>
</feature>
<keyword evidence="1" id="KW-0539">Nucleus</keyword>
<dbReference type="Proteomes" id="UP000289152">
    <property type="component" value="Unassembled WGS sequence"/>
</dbReference>
<feature type="compositionally biased region" description="Polar residues" evidence="2">
    <location>
        <begin position="890"/>
        <end position="901"/>
    </location>
</feature>
<feature type="compositionally biased region" description="Basic and acidic residues" evidence="2">
    <location>
        <begin position="821"/>
        <end position="839"/>
    </location>
</feature>
<dbReference type="PANTHER" id="PTHR31668:SF30">
    <property type="entry name" value="ZN(II)2CYS6 TRANSCRIPTION FACTOR (EUROFUNG)"/>
    <property type="match status" value="1"/>
</dbReference>
<evidence type="ECO:0000313" key="3">
    <source>
        <dbReference type="EMBL" id="RXK35316.1"/>
    </source>
</evidence>
<keyword evidence="4" id="KW-1185">Reference proteome</keyword>
<dbReference type="InterPro" id="IPR036864">
    <property type="entry name" value="Zn2-C6_fun-type_DNA-bd_sf"/>
</dbReference>